<feature type="compositionally biased region" description="Polar residues" evidence="1">
    <location>
        <begin position="115"/>
        <end position="127"/>
    </location>
</feature>
<dbReference type="HOGENOM" id="CLU_078289_1_1_1"/>
<dbReference type="KEGG" id="dha:DEHA2B13134g"/>
<dbReference type="VEuPathDB" id="FungiDB:DEHA2B13134g"/>
<sequence>MYLENVYKRDWEDNSWTGGGGARWAFFAVFIVLILIVVLGTIRVNKKRSQQGIQPIYGTRWMTPPSYVQSQTQYNQPNTRDPDMPTNYVPAYSAEATEYDMGYYDNSGKFHANPNAKSQTQAETTDVTYPESAHHRSTSGAAGAPVGRIPTLHEESDENEDGDLYRPPPGPPPFAGRSETTGTVASDPPTIPGQFPTNERATGN</sequence>
<dbReference type="EMBL" id="CR382134">
    <property type="protein sequence ID" value="CAG85522.2"/>
    <property type="molecule type" value="Genomic_DNA"/>
</dbReference>
<dbReference type="OMA" id="PVYGTRW"/>
<reference evidence="3 4" key="1">
    <citation type="journal article" date="2004" name="Nature">
        <title>Genome evolution in yeasts.</title>
        <authorList>
            <consortium name="Genolevures"/>
            <person name="Dujon B."/>
            <person name="Sherman D."/>
            <person name="Fischer G."/>
            <person name="Durrens P."/>
            <person name="Casaregola S."/>
            <person name="Lafontaine I."/>
            <person name="de Montigny J."/>
            <person name="Marck C."/>
            <person name="Neuveglise C."/>
            <person name="Talla E."/>
            <person name="Goffard N."/>
            <person name="Frangeul L."/>
            <person name="Aigle M."/>
            <person name="Anthouard V."/>
            <person name="Babour A."/>
            <person name="Barbe V."/>
            <person name="Barnay S."/>
            <person name="Blanchin S."/>
            <person name="Beckerich J.M."/>
            <person name="Beyne E."/>
            <person name="Bleykasten C."/>
            <person name="Boisrame A."/>
            <person name="Boyer J."/>
            <person name="Cattolico L."/>
            <person name="Confanioleri F."/>
            <person name="de Daruvar A."/>
            <person name="Despons L."/>
            <person name="Fabre E."/>
            <person name="Fairhead C."/>
            <person name="Ferry-Dumazet H."/>
            <person name="Groppi A."/>
            <person name="Hantraye F."/>
            <person name="Hennequin C."/>
            <person name="Jauniaux N."/>
            <person name="Joyet P."/>
            <person name="Kachouri R."/>
            <person name="Kerrest A."/>
            <person name="Koszul R."/>
            <person name="Lemaire M."/>
            <person name="Lesur I."/>
            <person name="Ma L."/>
            <person name="Muller H."/>
            <person name="Nicaud J.M."/>
            <person name="Nikolski M."/>
            <person name="Oztas S."/>
            <person name="Ozier-Kalogeropoulos O."/>
            <person name="Pellenz S."/>
            <person name="Potier S."/>
            <person name="Richard G.F."/>
            <person name="Straub M.L."/>
            <person name="Suleau A."/>
            <person name="Swennene D."/>
            <person name="Tekaia F."/>
            <person name="Wesolowski-Louvel M."/>
            <person name="Westhof E."/>
            <person name="Wirth B."/>
            <person name="Zeniou-Meyer M."/>
            <person name="Zivanovic I."/>
            <person name="Bolotin-Fukuhara M."/>
            <person name="Thierry A."/>
            <person name="Bouchier C."/>
            <person name="Caudron B."/>
            <person name="Scarpelli C."/>
            <person name="Gaillardin C."/>
            <person name="Weissenbach J."/>
            <person name="Wincker P."/>
            <person name="Souciet J.L."/>
        </authorList>
    </citation>
    <scope>NUCLEOTIDE SEQUENCE [LARGE SCALE GENOMIC DNA]</scope>
    <source>
        <strain evidence="4">ATCC 36239 / CBS 767 / BCRC 21394 / JCM 1990 / NBRC 0083 / IGC 2968</strain>
    </source>
</reference>
<dbReference type="GO" id="GO:0016192">
    <property type="term" value="P:vesicle-mediated transport"/>
    <property type="evidence" value="ECO:0007669"/>
    <property type="project" value="TreeGrafter"/>
</dbReference>
<dbReference type="RefSeq" id="XP_457516.2">
    <property type="nucleotide sequence ID" value="XM_457516.1"/>
</dbReference>
<gene>
    <name evidence="3" type="ordered locus">DEHA2B13134g</name>
</gene>
<name>Q6BWA3_DEBHA</name>
<proteinExistence type="predicted"/>
<protein>
    <submittedName>
        <fullName evidence="3">DEHA2B13134p</fullName>
    </submittedName>
</protein>
<keyword evidence="2" id="KW-0812">Transmembrane</keyword>
<dbReference type="Pfam" id="PF12273">
    <property type="entry name" value="RCR"/>
    <property type="match status" value="1"/>
</dbReference>
<dbReference type="PANTHER" id="PTHR28187:SF1">
    <property type="entry name" value="PROTEIN RCR1-RELATED"/>
    <property type="match status" value="1"/>
</dbReference>
<organism evidence="3 4">
    <name type="scientific">Debaryomyces hansenii (strain ATCC 36239 / CBS 767 / BCRC 21394 / JCM 1990 / NBRC 0083 / IGC 2968)</name>
    <name type="common">Yeast</name>
    <name type="synonym">Torulaspora hansenii</name>
    <dbReference type="NCBI Taxonomy" id="284592"/>
    <lineage>
        <taxon>Eukaryota</taxon>
        <taxon>Fungi</taxon>
        <taxon>Dikarya</taxon>
        <taxon>Ascomycota</taxon>
        <taxon>Saccharomycotina</taxon>
        <taxon>Pichiomycetes</taxon>
        <taxon>Debaryomycetaceae</taxon>
        <taxon>Debaryomyces</taxon>
    </lineage>
</organism>
<dbReference type="PANTHER" id="PTHR28187">
    <property type="entry name" value="PROTEIN RCR1-RELATED"/>
    <property type="match status" value="1"/>
</dbReference>
<dbReference type="InParanoid" id="Q6BWA3"/>
<dbReference type="OrthoDB" id="4088875at2759"/>
<keyword evidence="2" id="KW-1133">Transmembrane helix</keyword>
<dbReference type="eggNOG" id="ENOG502S2K8">
    <property type="taxonomic scope" value="Eukaryota"/>
</dbReference>
<evidence type="ECO:0000256" key="1">
    <source>
        <dbReference type="SAM" id="MobiDB-lite"/>
    </source>
</evidence>
<evidence type="ECO:0000313" key="3">
    <source>
        <dbReference type="EMBL" id="CAG85522.2"/>
    </source>
</evidence>
<evidence type="ECO:0000256" key="2">
    <source>
        <dbReference type="SAM" id="Phobius"/>
    </source>
</evidence>
<dbReference type="Proteomes" id="UP000000599">
    <property type="component" value="Chromosome B"/>
</dbReference>
<feature type="compositionally biased region" description="Polar residues" evidence="1">
    <location>
        <begin position="195"/>
        <end position="204"/>
    </location>
</feature>
<dbReference type="GeneID" id="2913470"/>
<feature type="transmembrane region" description="Helical" evidence="2">
    <location>
        <begin position="24"/>
        <end position="42"/>
    </location>
</feature>
<keyword evidence="2" id="KW-0472">Membrane</keyword>
<evidence type="ECO:0000313" key="4">
    <source>
        <dbReference type="Proteomes" id="UP000000599"/>
    </source>
</evidence>
<accession>Q6BWA3</accession>
<dbReference type="FunCoup" id="Q6BWA3">
    <property type="interactions" value="46"/>
</dbReference>
<feature type="region of interest" description="Disordered" evidence="1">
    <location>
        <begin position="110"/>
        <end position="204"/>
    </location>
</feature>
<dbReference type="AlphaFoldDB" id="Q6BWA3"/>
<keyword evidence="4" id="KW-1185">Reference proteome</keyword>
<dbReference type="InterPro" id="IPR020999">
    <property type="entry name" value="Chitin_synth_reg_RCR"/>
</dbReference>